<dbReference type="PANTHER" id="PTHR12526:SF635">
    <property type="entry name" value="GLYCOSYL TRANSFERASE GROUP 1"/>
    <property type="match status" value="1"/>
</dbReference>
<dbReference type="InterPro" id="IPR001296">
    <property type="entry name" value="Glyco_trans_1"/>
</dbReference>
<dbReference type="SUPFAM" id="SSF53756">
    <property type="entry name" value="UDP-Glycosyltransferase/glycogen phosphorylase"/>
    <property type="match status" value="1"/>
</dbReference>
<dbReference type="CDD" id="cd03823">
    <property type="entry name" value="GT4_ExpE7-like"/>
    <property type="match status" value="1"/>
</dbReference>
<evidence type="ECO:0000259" key="2">
    <source>
        <dbReference type="Pfam" id="PF13439"/>
    </source>
</evidence>
<dbReference type="PANTHER" id="PTHR12526">
    <property type="entry name" value="GLYCOSYLTRANSFERASE"/>
    <property type="match status" value="1"/>
</dbReference>
<dbReference type="EMBL" id="LCMG01000012">
    <property type="protein sequence ID" value="KKU33004.1"/>
    <property type="molecule type" value="Genomic_DNA"/>
</dbReference>
<dbReference type="Pfam" id="PF00534">
    <property type="entry name" value="Glycos_transf_1"/>
    <property type="match status" value="1"/>
</dbReference>
<name>A0A0G1PJL0_9BACT</name>
<organism evidence="3 4">
    <name type="scientific">Candidatus Uhrbacteria bacterium GW2011_GWF2_46_218</name>
    <dbReference type="NCBI Taxonomy" id="1619001"/>
    <lineage>
        <taxon>Bacteria</taxon>
        <taxon>Candidatus Uhriibacteriota</taxon>
    </lineage>
</organism>
<dbReference type="Gene3D" id="3.40.50.2000">
    <property type="entry name" value="Glycogen Phosphorylase B"/>
    <property type="match status" value="2"/>
</dbReference>
<evidence type="ECO:0000313" key="4">
    <source>
        <dbReference type="Proteomes" id="UP000034705"/>
    </source>
</evidence>
<dbReference type="AlphaFoldDB" id="A0A0G1PJL0"/>
<keyword evidence="3" id="KW-0808">Transferase</keyword>
<feature type="domain" description="Glycosyltransferase subfamily 4-like N-terminal" evidence="2">
    <location>
        <begin position="16"/>
        <end position="212"/>
    </location>
</feature>
<dbReference type="InterPro" id="IPR028098">
    <property type="entry name" value="Glyco_trans_4-like_N"/>
</dbReference>
<comment type="caution">
    <text evidence="3">The sequence shown here is derived from an EMBL/GenBank/DDBJ whole genome shotgun (WGS) entry which is preliminary data.</text>
</comment>
<accession>A0A0G1PJL0</accession>
<dbReference type="GO" id="GO:0016757">
    <property type="term" value="F:glycosyltransferase activity"/>
    <property type="evidence" value="ECO:0007669"/>
    <property type="project" value="InterPro"/>
</dbReference>
<protein>
    <submittedName>
        <fullName evidence="3">Glycosyltransferase</fullName>
    </submittedName>
</protein>
<sequence>MNILLLSNLYRPYARGGAEIIARRVAQELLGRGHKVTIVSSMPFDGFWSFFPRVTEQQIEKIYRFYPLNLYHTLSDTSVPFVFRAFWHLIDLWNPQTTWCVRKILAKEKPDVILTHNLKGLGMQAFRVAHESGIRHIHTIHDVQLSLPSGLLLAGQEQAWIQTSFLRKWYERQVQKMVRSPDVVISPSHFLAEFYKKRHFFTDSRIETIPNPAPDIKLPTRTCCPQTKKALHVLFAGQLEKHKGILLLMDVARQMEGKIELHIAGEGSLADFITERSNLDVHVHYHGFVSFEHLEDLFGICDVSVVPSLCYENSPTVIYESLQAGVPVVASHIGGVGELVHDGKNGFLVPAGDGEALKKAFLRFLDSPWPLSQTCVEFQEEIQHHSLKAYVDRLEQLIKGA</sequence>
<reference evidence="3 4" key="1">
    <citation type="journal article" date="2015" name="Nature">
        <title>rRNA introns, odd ribosomes, and small enigmatic genomes across a large radiation of phyla.</title>
        <authorList>
            <person name="Brown C.T."/>
            <person name="Hug L.A."/>
            <person name="Thomas B.C."/>
            <person name="Sharon I."/>
            <person name="Castelle C.J."/>
            <person name="Singh A."/>
            <person name="Wilkins M.J."/>
            <person name="Williams K.H."/>
            <person name="Banfield J.F."/>
        </authorList>
    </citation>
    <scope>NUCLEOTIDE SEQUENCE [LARGE SCALE GENOMIC DNA]</scope>
</reference>
<evidence type="ECO:0000313" key="3">
    <source>
        <dbReference type="EMBL" id="KKU33004.1"/>
    </source>
</evidence>
<dbReference type="Proteomes" id="UP000034705">
    <property type="component" value="Unassembled WGS sequence"/>
</dbReference>
<dbReference type="Pfam" id="PF13439">
    <property type="entry name" value="Glyco_transf_4"/>
    <property type="match status" value="1"/>
</dbReference>
<gene>
    <name evidence="3" type="ORF">UX45_C0012G0045</name>
</gene>
<proteinExistence type="predicted"/>
<evidence type="ECO:0000259" key="1">
    <source>
        <dbReference type="Pfam" id="PF00534"/>
    </source>
</evidence>
<feature type="domain" description="Glycosyl transferase family 1" evidence="1">
    <location>
        <begin position="229"/>
        <end position="376"/>
    </location>
</feature>